<dbReference type="InterPro" id="IPR050979">
    <property type="entry name" value="LD-transpeptidase"/>
</dbReference>
<evidence type="ECO:0000256" key="7">
    <source>
        <dbReference type="PROSITE-ProRule" id="PRU01373"/>
    </source>
</evidence>
<keyword evidence="4 7" id="KW-0133">Cell shape</keyword>
<accession>A0AA89T6P8</accession>
<dbReference type="RefSeq" id="WP_237567712.1">
    <property type="nucleotide sequence ID" value="NZ_CP047491.1"/>
</dbReference>
<sequence>MQRSSTLLKNAFKKMLVGGSLVLAASAMFAPVAQAGDYPYPYQQHRSMTDGSAWWRRDVIGGSPHIIIDISEQRAYFYKGGQLAGVSPVATGIAGYRTPTGSFRVSEKNIDHRSNLFGHYVDRAGYVRKSSVDVRKDRRPPGTVFRGASMDFFMRINGAVGMHAGKVTGRPESHGCIRLPWHMAKIFYENAPMGTKVTVRQ</sequence>
<dbReference type="GO" id="GO:0008360">
    <property type="term" value="P:regulation of cell shape"/>
    <property type="evidence" value="ECO:0007669"/>
    <property type="project" value="UniProtKB-UniRule"/>
</dbReference>
<keyword evidence="5 7" id="KW-0573">Peptidoglycan synthesis</keyword>
<dbReference type="Gene3D" id="2.40.440.10">
    <property type="entry name" value="L,D-transpeptidase catalytic domain-like"/>
    <property type="match status" value="1"/>
</dbReference>
<evidence type="ECO:0000256" key="3">
    <source>
        <dbReference type="ARBA" id="ARBA00022679"/>
    </source>
</evidence>
<organism evidence="10 11">
    <name type="scientific">Microbulbifer hydrolyticus</name>
    <dbReference type="NCBI Taxonomy" id="48074"/>
    <lineage>
        <taxon>Bacteria</taxon>
        <taxon>Pseudomonadati</taxon>
        <taxon>Pseudomonadota</taxon>
        <taxon>Gammaproteobacteria</taxon>
        <taxon>Cellvibrionales</taxon>
        <taxon>Microbulbiferaceae</taxon>
        <taxon>Microbulbifer</taxon>
    </lineage>
</organism>
<dbReference type="PANTHER" id="PTHR30582">
    <property type="entry name" value="L,D-TRANSPEPTIDASE"/>
    <property type="match status" value="1"/>
</dbReference>
<dbReference type="Pfam" id="PF03734">
    <property type="entry name" value="YkuD"/>
    <property type="match status" value="1"/>
</dbReference>
<protein>
    <recommendedName>
        <fullName evidence="9">L,D-TPase catalytic domain-containing protein</fullName>
    </recommendedName>
</protein>
<dbReference type="InterPro" id="IPR038063">
    <property type="entry name" value="Transpep_catalytic_dom"/>
</dbReference>
<reference evidence="10 11" key="1">
    <citation type="submission" date="2020-08" db="EMBL/GenBank/DDBJ databases">
        <title>Genomic Encyclopedia of Type Strains, Phase IV (KMG-IV): sequencing the most valuable type-strain genomes for metagenomic binning, comparative biology and taxonomic classification.</title>
        <authorList>
            <person name="Goeker M."/>
        </authorList>
    </citation>
    <scope>NUCLEOTIDE SEQUENCE [LARGE SCALE GENOMIC DNA]</scope>
    <source>
        <strain evidence="10 11">DSM 11525</strain>
    </source>
</reference>
<comment type="similarity">
    <text evidence="2">Belongs to the YkuD family.</text>
</comment>
<dbReference type="PROSITE" id="PS52029">
    <property type="entry name" value="LD_TPASE"/>
    <property type="match status" value="1"/>
</dbReference>
<evidence type="ECO:0000256" key="6">
    <source>
        <dbReference type="ARBA" id="ARBA00023316"/>
    </source>
</evidence>
<dbReference type="GO" id="GO:0005576">
    <property type="term" value="C:extracellular region"/>
    <property type="evidence" value="ECO:0007669"/>
    <property type="project" value="TreeGrafter"/>
</dbReference>
<evidence type="ECO:0000313" key="11">
    <source>
        <dbReference type="Proteomes" id="UP000563601"/>
    </source>
</evidence>
<feature type="signal peptide" evidence="8">
    <location>
        <begin position="1"/>
        <end position="35"/>
    </location>
</feature>
<gene>
    <name evidence="10" type="ORF">HNQ53_002830</name>
</gene>
<evidence type="ECO:0000256" key="5">
    <source>
        <dbReference type="ARBA" id="ARBA00022984"/>
    </source>
</evidence>
<evidence type="ECO:0000256" key="1">
    <source>
        <dbReference type="ARBA" id="ARBA00004752"/>
    </source>
</evidence>
<dbReference type="PANTHER" id="PTHR30582:SF2">
    <property type="entry name" value="L,D-TRANSPEPTIDASE YCIB-RELATED"/>
    <property type="match status" value="1"/>
</dbReference>
<dbReference type="AlphaFoldDB" id="A0AA89T6P8"/>
<comment type="pathway">
    <text evidence="1 7">Cell wall biogenesis; peptidoglycan biosynthesis.</text>
</comment>
<dbReference type="GO" id="GO:0018104">
    <property type="term" value="P:peptidoglycan-protein cross-linking"/>
    <property type="evidence" value="ECO:0007669"/>
    <property type="project" value="TreeGrafter"/>
</dbReference>
<evidence type="ECO:0000256" key="2">
    <source>
        <dbReference type="ARBA" id="ARBA00005992"/>
    </source>
</evidence>
<evidence type="ECO:0000256" key="8">
    <source>
        <dbReference type="SAM" id="SignalP"/>
    </source>
</evidence>
<dbReference type="GO" id="GO:0071555">
    <property type="term" value="P:cell wall organization"/>
    <property type="evidence" value="ECO:0007669"/>
    <property type="project" value="UniProtKB-UniRule"/>
</dbReference>
<dbReference type="EMBL" id="JACHHR010000003">
    <property type="protein sequence ID" value="MBB5212605.1"/>
    <property type="molecule type" value="Genomic_DNA"/>
</dbReference>
<keyword evidence="8" id="KW-0732">Signal</keyword>
<feature type="chain" id="PRO_5041715709" description="L,D-TPase catalytic domain-containing protein" evidence="8">
    <location>
        <begin position="36"/>
        <end position="201"/>
    </location>
</feature>
<comment type="caution">
    <text evidence="10">The sequence shown here is derived from an EMBL/GenBank/DDBJ whole genome shotgun (WGS) entry which is preliminary data.</text>
</comment>
<dbReference type="CDD" id="cd16913">
    <property type="entry name" value="YkuD_like"/>
    <property type="match status" value="1"/>
</dbReference>
<name>A0AA89T6P8_9GAMM</name>
<feature type="active site" description="Proton donor/acceptor" evidence="7">
    <location>
        <position position="163"/>
    </location>
</feature>
<dbReference type="SUPFAM" id="SSF141523">
    <property type="entry name" value="L,D-transpeptidase catalytic domain-like"/>
    <property type="match status" value="1"/>
</dbReference>
<evidence type="ECO:0000313" key="10">
    <source>
        <dbReference type="EMBL" id="MBB5212605.1"/>
    </source>
</evidence>
<evidence type="ECO:0000256" key="4">
    <source>
        <dbReference type="ARBA" id="ARBA00022960"/>
    </source>
</evidence>
<dbReference type="GO" id="GO:0016740">
    <property type="term" value="F:transferase activity"/>
    <property type="evidence" value="ECO:0007669"/>
    <property type="project" value="UniProtKB-KW"/>
</dbReference>
<evidence type="ECO:0000259" key="9">
    <source>
        <dbReference type="PROSITE" id="PS52029"/>
    </source>
</evidence>
<feature type="domain" description="L,D-TPase catalytic" evidence="9">
    <location>
        <begin position="64"/>
        <end position="200"/>
    </location>
</feature>
<dbReference type="InterPro" id="IPR005490">
    <property type="entry name" value="LD_TPept_cat_dom"/>
</dbReference>
<dbReference type="Proteomes" id="UP000563601">
    <property type="component" value="Unassembled WGS sequence"/>
</dbReference>
<dbReference type="GO" id="GO:0071972">
    <property type="term" value="F:peptidoglycan L,D-transpeptidase activity"/>
    <property type="evidence" value="ECO:0007669"/>
    <property type="project" value="TreeGrafter"/>
</dbReference>
<feature type="active site" description="Nucleophile" evidence="7">
    <location>
        <position position="176"/>
    </location>
</feature>
<proteinExistence type="inferred from homology"/>
<keyword evidence="3" id="KW-0808">Transferase</keyword>
<keyword evidence="6 7" id="KW-0961">Cell wall biogenesis/degradation</keyword>